<dbReference type="Proteomes" id="UP000298030">
    <property type="component" value="Unassembled WGS sequence"/>
</dbReference>
<evidence type="ECO:0000313" key="1">
    <source>
        <dbReference type="EMBL" id="TEB21460.1"/>
    </source>
</evidence>
<comment type="caution">
    <text evidence="1">The sequence shown here is derived from an EMBL/GenBank/DDBJ whole genome shotgun (WGS) entry which is preliminary data.</text>
</comment>
<dbReference type="OrthoDB" id="3255035at2759"/>
<gene>
    <name evidence="1" type="ORF">FA13DRAFT_129239</name>
</gene>
<dbReference type="STRING" id="71717.A0A4Y7SHU4"/>
<dbReference type="AlphaFoldDB" id="A0A4Y7SHU4"/>
<accession>A0A4Y7SHU4</accession>
<protein>
    <recommendedName>
        <fullName evidence="3">G domain-containing protein</fullName>
    </recommendedName>
</protein>
<evidence type="ECO:0008006" key="3">
    <source>
        <dbReference type="Google" id="ProtNLM"/>
    </source>
</evidence>
<dbReference type="SUPFAM" id="SSF52540">
    <property type="entry name" value="P-loop containing nucleoside triphosphate hydrolases"/>
    <property type="match status" value="1"/>
</dbReference>
<reference evidence="1 2" key="1">
    <citation type="journal article" date="2019" name="Nat. Ecol. Evol.">
        <title>Megaphylogeny resolves global patterns of mushroom evolution.</title>
        <authorList>
            <person name="Varga T."/>
            <person name="Krizsan K."/>
            <person name="Foldi C."/>
            <person name="Dima B."/>
            <person name="Sanchez-Garcia M."/>
            <person name="Sanchez-Ramirez S."/>
            <person name="Szollosi G.J."/>
            <person name="Szarkandi J.G."/>
            <person name="Papp V."/>
            <person name="Albert L."/>
            <person name="Andreopoulos W."/>
            <person name="Angelini C."/>
            <person name="Antonin V."/>
            <person name="Barry K.W."/>
            <person name="Bougher N.L."/>
            <person name="Buchanan P."/>
            <person name="Buyck B."/>
            <person name="Bense V."/>
            <person name="Catcheside P."/>
            <person name="Chovatia M."/>
            <person name="Cooper J."/>
            <person name="Damon W."/>
            <person name="Desjardin D."/>
            <person name="Finy P."/>
            <person name="Geml J."/>
            <person name="Haridas S."/>
            <person name="Hughes K."/>
            <person name="Justo A."/>
            <person name="Karasinski D."/>
            <person name="Kautmanova I."/>
            <person name="Kiss B."/>
            <person name="Kocsube S."/>
            <person name="Kotiranta H."/>
            <person name="LaButti K.M."/>
            <person name="Lechner B.E."/>
            <person name="Liimatainen K."/>
            <person name="Lipzen A."/>
            <person name="Lukacs Z."/>
            <person name="Mihaltcheva S."/>
            <person name="Morgado L.N."/>
            <person name="Niskanen T."/>
            <person name="Noordeloos M.E."/>
            <person name="Ohm R.A."/>
            <person name="Ortiz-Santana B."/>
            <person name="Ovrebo C."/>
            <person name="Racz N."/>
            <person name="Riley R."/>
            <person name="Savchenko A."/>
            <person name="Shiryaev A."/>
            <person name="Soop K."/>
            <person name="Spirin V."/>
            <person name="Szebenyi C."/>
            <person name="Tomsovsky M."/>
            <person name="Tulloss R.E."/>
            <person name="Uehling J."/>
            <person name="Grigoriev I.V."/>
            <person name="Vagvolgyi C."/>
            <person name="Papp T."/>
            <person name="Martin F.M."/>
            <person name="Miettinen O."/>
            <person name="Hibbett D.S."/>
            <person name="Nagy L.G."/>
        </authorList>
    </citation>
    <scope>NUCLEOTIDE SEQUENCE [LARGE SCALE GENOMIC DNA]</scope>
    <source>
        <strain evidence="1 2">FP101781</strain>
    </source>
</reference>
<dbReference type="Gene3D" id="3.40.50.300">
    <property type="entry name" value="P-loop containing nucleotide triphosphate hydrolases"/>
    <property type="match status" value="1"/>
</dbReference>
<dbReference type="InterPro" id="IPR027417">
    <property type="entry name" value="P-loop_NTPase"/>
</dbReference>
<dbReference type="CDD" id="cd00882">
    <property type="entry name" value="Ras_like_GTPase"/>
    <property type="match status" value="1"/>
</dbReference>
<dbReference type="EMBL" id="QPFP01000110">
    <property type="protein sequence ID" value="TEB21460.1"/>
    <property type="molecule type" value="Genomic_DNA"/>
</dbReference>
<organism evidence="1 2">
    <name type="scientific">Coprinellus micaceus</name>
    <name type="common">Glistening ink-cap mushroom</name>
    <name type="synonym">Coprinus micaceus</name>
    <dbReference type="NCBI Taxonomy" id="71717"/>
    <lineage>
        <taxon>Eukaryota</taxon>
        <taxon>Fungi</taxon>
        <taxon>Dikarya</taxon>
        <taxon>Basidiomycota</taxon>
        <taxon>Agaricomycotina</taxon>
        <taxon>Agaricomycetes</taxon>
        <taxon>Agaricomycetidae</taxon>
        <taxon>Agaricales</taxon>
        <taxon>Agaricineae</taxon>
        <taxon>Psathyrellaceae</taxon>
        <taxon>Coprinellus</taxon>
    </lineage>
</organism>
<sequence length="280" mass="31734">MAPQSIALDNNSGTLIILLGHTGAGKSHFINVARRWDPKNSRLKRAPSLDTLAGEENPAVRHFVVDFRLGVRRDSPLILVDTPGLDSCRASDQDILKRLDRWLERQCTGDAGLGGILYFHDASGGRSLPHMSMLPLLSERRLAQRIVVVTSKWDRVDSRSTDHEVEQRRLESTTFCKAVRQHGGDICHLDNSPESAWEALDFLLGLGTVPLKLFKDDLKNKMVRRAKPEFIGFRRWVRGLFSGVSNQLYSKLPLIEVYFVAFRLTIRRSLRRLLVVRKVS</sequence>
<evidence type="ECO:0000313" key="2">
    <source>
        <dbReference type="Proteomes" id="UP000298030"/>
    </source>
</evidence>
<keyword evidence="2" id="KW-1185">Reference proteome</keyword>
<proteinExistence type="predicted"/>
<name>A0A4Y7SHU4_COPMI</name>